<dbReference type="Pfam" id="PF01823">
    <property type="entry name" value="MACPF"/>
    <property type="match status" value="1"/>
</dbReference>
<keyword evidence="4" id="KW-0472">Membrane</keyword>
<evidence type="ECO:0000259" key="8">
    <source>
        <dbReference type="PROSITE" id="PS51412"/>
    </source>
</evidence>
<proteinExistence type="predicted"/>
<organism evidence="9 10">
    <name type="scientific">Limulus polyphemus</name>
    <name type="common">Atlantic horseshoe crab</name>
    <dbReference type="NCBI Taxonomy" id="6850"/>
    <lineage>
        <taxon>Eukaryota</taxon>
        <taxon>Metazoa</taxon>
        <taxon>Ecdysozoa</taxon>
        <taxon>Arthropoda</taxon>
        <taxon>Chelicerata</taxon>
        <taxon>Merostomata</taxon>
        <taxon>Xiphosura</taxon>
        <taxon>Limulidae</taxon>
        <taxon>Limulus</taxon>
    </lineage>
</organism>
<keyword evidence="7" id="KW-0732">Signal</keyword>
<dbReference type="PROSITE" id="PS00279">
    <property type="entry name" value="MACPF_1"/>
    <property type="match status" value="1"/>
</dbReference>
<feature type="domain" description="MACPF" evidence="8">
    <location>
        <begin position="16"/>
        <end position="334"/>
    </location>
</feature>
<evidence type="ECO:0000256" key="1">
    <source>
        <dbReference type="ARBA" id="ARBA00004370"/>
    </source>
</evidence>
<dbReference type="InterPro" id="IPR020863">
    <property type="entry name" value="MACPF_CS"/>
</dbReference>
<evidence type="ECO:0000256" key="7">
    <source>
        <dbReference type="SAM" id="SignalP"/>
    </source>
</evidence>
<name>A0ABM1BR88_LIMPO</name>
<dbReference type="InterPro" id="IPR020864">
    <property type="entry name" value="MACPF"/>
</dbReference>
<feature type="coiled-coil region" evidence="6">
    <location>
        <begin position="333"/>
        <end position="360"/>
    </location>
</feature>
<evidence type="ECO:0000313" key="10">
    <source>
        <dbReference type="RefSeq" id="XP_013787111.1"/>
    </source>
</evidence>
<evidence type="ECO:0000313" key="9">
    <source>
        <dbReference type="Proteomes" id="UP000694941"/>
    </source>
</evidence>
<evidence type="ECO:0000256" key="6">
    <source>
        <dbReference type="SAM" id="Coils"/>
    </source>
</evidence>
<keyword evidence="9" id="KW-1185">Reference proteome</keyword>
<sequence length="570" mass="64579">MAYCFLCFMLILCFLTVTWSIQCQNTAPGLNILRRGVDVTTLDLLPQNFNDDRGYKKPIFDFTCNDSKKLNEHDLPDQIWDVSNVPGGWLIEEVKIMKSYNEVKRQKASSTGINISILKGAFSASKSYKESQHTIMNTSQYLEEVSAYDSAFRADLLPSWALRLNRFAQQFINNWLPESYEANRESYNRFVNFFGTHYFQNANFGGIINVHISTDRSYFYQKTDREVSAQAKASYLKFLSLKGGYSGAISTVDQKFEQSSIKQIRYYGGETNLLSSSGISTWQTTVADNPWLFAGDLVSISSLLQNENKKKAMDRAIAFHVNIAYLKEAQRILRAVKTRYDVGTEQVNELQQQIQSALTQIEPTQETVEAISTSIDREIIVPSWFIDKTMLCYRWYPDGDGGQCGGGASRLLCAKPGDMTNYYRDDTDKRGGGCRMSWSITTSGEPSWFRQVKICYRWYPDGDGGQCGGGVGRQLCASVKKWTTYYRDDTDRRGGGCQMSWMLQIPDSAPLWLKNAKLCYYWYADGDGGQCGGGVDQHLCAVANSWTTYYRDDTDRRSGGCQMSWGIKLA</sequence>
<dbReference type="Proteomes" id="UP000694941">
    <property type="component" value="Unplaced"/>
</dbReference>
<accession>A0ABM1BR88</accession>
<dbReference type="PROSITE" id="PS51412">
    <property type="entry name" value="MACPF_2"/>
    <property type="match status" value="1"/>
</dbReference>
<keyword evidence="5" id="KW-1015">Disulfide bond</keyword>
<evidence type="ECO:0000256" key="5">
    <source>
        <dbReference type="ARBA" id="ARBA00023157"/>
    </source>
</evidence>
<gene>
    <name evidence="10" type="primary">LOC106471069</name>
</gene>
<evidence type="ECO:0000256" key="2">
    <source>
        <dbReference type="ARBA" id="ARBA00004613"/>
    </source>
</evidence>
<dbReference type="GeneID" id="106471069"/>
<feature type="signal peptide" evidence="7">
    <location>
        <begin position="1"/>
        <end position="20"/>
    </location>
</feature>
<keyword evidence="6" id="KW-0175">Coiled coil</keyword>
<evidence type="ECO:0000256" key="3">
    <source>
        <dbReference type="ARBA" id="ARBA00022525"/>
    </source>
</evidence>
<dbReference type="RefSeq" id="XP_013787111.1">
    <property type="nucleotide sequence ID" value="XM_013931657.2"/>
</dbReference>
<protein>
    <submittedName>
        <fullName evidence="10">Perivitellin-2 67 kDa subunit-like</fullName>
    </submittedName>
</protein>
<dbReference type="SMART" id="SM00457">
    <property type="entry name" value="MACPF"/>
    <property type="match status" value="1"/>
</dbReference>
<reference evidence="10" key="1">
    <citation type="submission" date="2025-08" db="UniProtKB">
        <authorList>
            <consortium name="RefSeq"/>
        </authorList>
    </citation>
    <scope>IDENTIFICATION</scope>
    <source>
        <tissue evidence="10">Muscle</tissue>
    </source>
</reference>
<feature type="chain" id="PRO_5047158197" evidence="7">
    <location>
        <begin position="21"/>
        <end position="570"/>
    </location>
</feature>
<keyword evidence="3" id="KW-0964">Secreted</keyword>
<evidence type="ECO:0000256" key="4">
    <source>
        <dbReference type="ARBA" id="ARBA00023136"/>
    </source>
</evidence>
<comment type="subcellular location">
    <subcellularLocation>
        <location evidence="1">Membrane</location>
    </subcellularLocation>
    <subcellularLocation>
        <location evidence="2">Secreted</location>
    </subcellularLocation>
</comment>